<keyword evidence="2" id="KW-0413">Isomerase</keyword>
<evidence type="ECO:0000259" key="1">
    <source>
        <dbReference type="Pfam" id="PF01261"/>
    </source>
</evidence>
<sequence length="289" mass="31667">MFLGRREFLVGALATSGLASACSTHSSQTKSDQNWSSRGGVQLYTLKEMMAENPTLSLKSVAAAGYREVEFAGYFDKTPQEYKSILNGEGLKAPSFHLSYQECLQQDKLEEGINAAQILNHKYLVVPYLVEGDRQSLDDYREVAANLSKIAETCRAAGIGFAYHNHEFEFIELEGEIPYDILLTQTDADLVKMELDLCWVHAAGKSAVEYINANPGRFPLFHVKDITADGTLVPVGQGTVDFAAVFAAAGTAGLRHAYVEHDRATDPIASISESFTFLKNAKIKMPALS</sequence>
<protein>
    <submittedName>
        <fullName evidence="2">Sugar phosphate isomerase/epimerase family protein</fullName>
    </submittedName>
</protein>
<dbReference type="PANTHER" id="PTHR12110:SF41">
    <property type="entry name" value="INOSOSE DEHYDRATASE"/>
    <property type="match status" value="1"/>
</dbReference>
<dbReference type="Gene3D" id="3.20.20.150">
    <property type="entry name" value="Divalent-metal-dependent TIM barrel enzymes"/>
    <property type="match status" value="1"/>
</dbReference>
<evidence type="ECO:0000313" key="3">
    <source>
        <dbReference type="Proteomes" id="UP001596492"/>
    </source>
</evidence>
<gene>
    <name evidence="2" type="ORF">ACFQS8_13460</name>
</gene>
<organism evidence="2 3">
    <name type="scientific">Hirschia litorea</name>
    <dbReference type="NCBI Taxonomy" id="1199156"/>
    <lineage>
        <taxon>Bacteria</taxon>
        <taxon>Pseudomonadati</taxon>
        <taxon>Pseudomonadota</taxon>
        <taxon>Alphaproteobacteria</taxon>
        <taxon>Hyphomonadales</taxon>
        <taxon>Hyphomonadaceae</taxon>
        <taxon>Hirschia</taxon>
    </lineage>
</organism>
<feature type="domain" description="Xylose isomerase-like TIM barrel" evidence="1">
    <location>
        <begin position="59"/>
        <end position="280"/>
    </location>
</feature>
<reference evidence="3" key="1">
    <citation type="journal article" date="2019" name="Int. J. Syst. Evol. Microbiol.">
        <title>The Global Catalogue of Microorganisms (GCM) 10K type strain sequencing project: providing services to taxonomists for standard genome sequencing and annotation.</title>
        <authorList>
            <consortium name="The Broad Institute Genomics Platform"/>
            <consortium name="The Broad Institute Genome Sequencing Center for Infectious Disease"/>
            <person name="Wu L."/>
            <person name="Ma J."/>
        </authorList>
    </citation>
    <scope>NUCLEOTIDE SEQUENCE [LARGE SCALE GENOMIC DNA]</scope>
    <source>
        <strain evidence="3">CCUG 51308</strain>
    </source>
</reference>
<dbReference type="Proteomes" id="UP001596492">
    <property type="component" value="Unassembled WGS sequence"/>
</dbReference>
<dbReference type="Pfam" id="PF01261">
    <property type="entry name" value="AP_endonuc_2"/>
    <property type="match status" value="1"/>
</dbReference>
<dbReference type="GO" id="GO:0016853">
    <property type="term" value="F:isomerase activity"/>
    <property type="evidence" value="ECO:0007669"/>
    <property type="project" value="UniProtKB-KW"/>
</dbReference>
<keyword evidence="3" id="KW-1185">Reference proteome</keyword>
<comment type="caution">
    <text evidence="2">The sequence shown here is derived from an EMBL/GenBank/DDBJ whole genome shotgun (WGS) entry which is preliminary data.</text>
</comment>
<dbReference type="PROSITE" id="PS51257">
    <property type="entry name" value="PROKAR_LIPOPROTEIN"/>
    <property type="match status" value="1"/>
</dbReference>
<evidence type="ECO:0000313" key="2">
    <source>
        <dbReference type="EMBL" id="MFC7292633.1"/>
    </source>
</evidence>
<dbReference type="InterPro" id="IPR050312">
    <property type="entry name" value="IolE/XylAMocC-like"/>
</dbReference>
<dbReference type="SUPFAM" id="SSF51658">
    <property type="entry name" value="Xylose isomerase-like"/>
    <property type="match status" value="1"/>
</dbReference>
<dbReference type="PANTHER" id="PTHR12110">
    <property type="entry name" value="HYDROXYPYRUVATE ISOMERASE"/>
    <property type="match status" value="1"/>
</dbReference>
<dbReference type="InterPro" id="IPR013022">
    <property type="entry name" value="Xyl_isomerase-like_TIM-brl"/>
</dbReference>
<dbReference type="EMBL" id="JBHTBR010000005">
    <property type="protein sequence ID" value="MFC7292633.1"/>
    <property type="molecule type" value="Genomic_DNA"/>
</dbReference>
<dbReference type="InterPro" id="IPR036237">
    <property type="entry name" value="Xyl_isomerase-like_sf"/>
</dbReference>
<accession>A0ABW2IP20</accession>
<name>A0ABW2IP20_9PROT</name>
<proteinExistence type="predicted"/>
<dbReference type="RefSeq" id="WP_382168218.1">
    <property type="nucleotide sequence ID" value="NZ_JBHTBR010000005.1"/>
</dbReference>